<dbReference type="Proteomes" id="UP000886860">
    <property type="component" value="Unassembled WGS sequence"/>
</dbReference>
<proteinExistence type="predicted"/>
<dbReference type="InterPro" id="IPR029062">
    <property type="entry name" value="Class_I_gatase-like"/>
</dbReference>
<dbReference type="Gene3D" id="3.40.50.880">
    <property type="match status" value="1"/>
</dbReference>
<comment type="caution">
    <text evidence="1">The sequence shown here is derived from an EMBL/GenBank/DDBJ whole genome shotgun (WGS) entry which is preliminary data.</text>
</comment>
<dbReference type="AlphaFoldDB" id="A0A9D1GJL1"/>
<evidence type="ECO:0008006" key="3">
    <source>
        <dbReference type="Google" id="ProtNLM"/>
    </source>
</evidence>
<dbReference type="SUPFAM" id="SSF52317">
    <property type="entry name" value="Class I glutamine amidotransferase-like"/>
    <property type="match status" value="1"/>
</dbReference>
<reference evidence="1" key="2">
    <citation type="journal article" date="2021" name="PeerJ">
        <title>Extensive microbial diversity within the chicken gut microbiome revealed by metagenomics and culture.</title>
        <authorList>
            <person name="Gilroy R."/>
            <person name="Ravi A."/>
            <person name="Getino M."/>
            <person name="Pursley I."/>
            <person name="Horton D.L."/>
            <person name="Alikhan N.F."/>
            <person name="Baker D."/>
            <person name="Gharbi K."/>
            <person name="Hall N."/>
            <person name="Watson M."/>
            <person name="Adriaenssens E.M."/>
            <person name="Foster-Nyarko E."/>
            <person name="Jarju S."/>
            <person name="Secka A."/>
            <person name="Antonio M."/>
            <person name="Oren A."/>
            <person name="Chaudhuri R.R."/>
            <person name="La Ragione R."/>
            <person name="Hildebrand F."/>
            <person name="Pallen M.J."/>
        </authorList>
    </citation>
    <scope>NUCLEOTIDE SEQUENCE</scope>
    <source>
        <strain evidence="1">CHK123-3438</strain>
    </source>
</reference>
<name>A0A9D1GJL1_9FIRM</name>
<dbReference type="Gene3D" id="3.20.20.80">
    <property type="entry name" value="Glycosidases"/>
    <property type="match status" value="1"/>
</dbReference>
<evidence type="ECO:0000313" key="1">
    <source>
        <dbReference type="EMBL" id="HIT41978.1"/>
    </source>
</evidence>
<gene>
    <name evidence="1" type="ORF">IAB60_07785</name>
</gene>
<organism evidence="1 2">
    <name type="scientific">Candidatus Caccovicinus merdipullorum</name>
    <dbReference type="NCBI Taxonomy" id="2840724"/>
    <lineage>
        <taxon>Bacteria</taxon>
        <taxon>Bacillati</taxon>
        <taxon>Bacillota</taxon>
        <taxon>Clostridia</taxon>
        <taxon>Eubacteriales</taxon>
        <taxon>Candidatus Caccovicinus</taxon>
    </lineage>
</organism>
<dbReference type="EMBL" id="DVKS01000134">
    <property type="protein sequence ID" value="HIT41978.1"/>
    <property type="molecule type" value="Genomic_DNA"/>
</dbReference>
<protein>
    <recommendedName>
        <fullName evidence="3">Beta-galactosidase</fullName>
    </recommendedName>
</protein>
<evidence type="ECO:0000313" key="2">
    <source>
        <dbReference type="Proteomes" id="UP000886860"/>
    </source>
</evidence>
<sequence length="703" mass="79638">MITDKHTGQAFLSLWFGNFYRPAYDDRDFICQAMGLIKDLGFNTILLDSKAWEDFQERFQGKDASPYVAMQEFMMEEATRHNLSYEFLSLYLNGDNLYPHIRFSPPVYGDSVVNADGSDGKWYRYWSEKAKDSMAQHVQGLMKLYGSGQAKILAGSQERLPICSMWDPIVAPSFDDEGRERYIGWLKERWHGSIEDLNKAYGLNLSSFAQLKPEEYWFSLRWPDRASFTEEEVSAMAPPFRVLSDNRMWQRDELCSYFRDMKERLHHLDPRLWLCPDLAQWGYFLNVDGAMLSGVGMADLWDTAVRGIDLYRLADYVDCANFLSVPVTPAGDPDIYVTACHHSMMRAMNRGREFLGGIYWGRFLYNHLYEVITPCETVAAIAASGAKGYNAYGMCGLDDGGVLHRMEPCFNESLKRANEWFQEILPLTGSLLPPKIAILFPSAMALCENMQTPGNKERRLDLLGWYRGCLDLGMEADVTDGKALCRPEIISQYQVIILPEDDCYPMEPDAQLEQALLSFVKGGGTLVHSPGNRLAIKLFTRDAVRHAPSPADLGENCLVQSTCWCSYRANGPGETVLAAWLSDGAPAAVRRQMGKGCVYSLGFDYGFSLTAKVSPHVPREQKNNELYPLPMIKRNLLQEILEQATGTALSFQKNIRRAEFTGGLLVINHSSYPCRIREEGKKYFQYPVDDALLLPRSAVFIAK</sequence>
<accession>A0A9D1GJL1</accession>
<dbReference type="CDD" id="cd03143">
    <property type="entry name" value="A4_beta-galactosidase_middle_domain"/>
    <property type="match status" value="1"/>
</dbReference>
<reference evidence="1" key="1">
    <citation type="submission" date="2020-10" db="EMBL/GenBank/DDBJ databases">
        <authorList>
            <person name="Gilroy R."/>
        </authorList>
    </citation>
    <scope>NUCLEOTIDE SEQUENCE</scope>
    <source>
        <strain evidence="1">CHK123-3438</strain>
    </source>
</reference>